<protein>
    <submittedName>
        <fullName evidence="2">Uncharacterized protein</fullName>
    </submittedName>
</protein>
<dbReference type="RefSeq" id="WP_194931238.1">
    <property type="nucleotide sequence ID" value="NZ_JADLZT010000006.1"/>
</dbReference>
<proteinExistence type="predicted"/>
<dbReference type="Proteomes" id="UP001429984">
    <property type="component" value="Unassembled WGS sequence"/>
</dbReference>
<feature type="region of interest" description="Disordered" evidence="1">
    <location>
        <begin position="58"/>
        <end position="93"/>
    </location>
</feature>
<feature type="compositionally biased region" description="Polar residues" evidence="1">
    <location>
        <begin position="83"/>
        <end position="93"/>
    </location>
</feature>
<sequence>MSEVIRFLESMGRNPAMSAAQFAASVSMLQADDALKQALLKGNAASLNDLLGGRAAPMMMSQYAPLEEPQRRDDDQEGEEPSQDPTPDSEQVN</sequence>
<comment type="caution">
    <text evidence="2">The sequence shown here is derived from an EMBL/GenBank/DDBJ whole genome shotgun (WGS) entry which is preliminary data.</text>
</comment>
<keyword evidence="3" id="KW-1185">Reference proteome</keyword>
<accession>A0ABS0BBX3</accession>
<evidence type="ECO:0000256" key="1">
    <source>
        <dbReference type="SAM" id="MobiDB-lite"/>
    </source>
</evidence>
<gene>
    <name evidence="2" type="ORF">IU514_11380</name>
</gene>
<evidence type="ECO:0000313" key="2">
    <source>
        <dbReference type="EMBL" id="MBF6024630.1"/>
    </source>
</evidence>
<dbReference type="EMBL" id="JADLZT010000006">
    <property type="protein sequence ID" value="MBF6024630.1"/>
    <property type="molecule type" value="Genomic_DNA"/>
</dbReference>
<name>A0ABS0BBX3_9GAMM</name>
<organism evidence="2 3">
    <name type="scientific">Lysobacter niastensis</name>
    <dbReference type="NCBI Taxonomy" id="380629"/>
    <lineage>
        <taxon>Bacteria</taxon>
        <taxon>Pseudomonadati</taxon>
        <taxon>Pseudomonadota</taxon>
        <taxon>Gammaproteobacteria</taxon>
        <taxon>Lysobacterales</taxon>
        <taxon>Lysobacteraceae</taxon>
        <taxon>Lysobacter</taxon>
    </lineage>
</organism>
<reference evidence="2 3" key="1">
    <citation type="submission" date="2020-11" db="EMBL/GenBank/DDBJ databases">
        <title>Draft Genome Sequence and Secondary Metabolite Biosynthetic Potential of the Lysobacter niastensis Type strain DSM 18481.</title>
        <authorList>
            <person name="Turrini P."/>
            <person name="Artuso I."/>
            <person name="Tescari M."/>
            <person name="Lugli G.A."/>
            <person name="Frangipani E."/>
            <person name="Ventura M."/>
            <person name="Visca P."/>
        </authorList>
    </citation>
    <scope>NUCLEOTIDE SEQUENCE [LARGE SCALE GENOMIC DNA]</scope>
    <source>
        <strain evidence="2 3">DSM 18481</strain>
    </source>
</reference>
<evidence type="ECO:0000313" key="3">
    <source>
        <dbReference type="Proteomes" id="UP001429984"/>
    </source>
</evidence>